<sequence>MNEHEDVNCVEFPNLRVVTGVINIIGAGTAVETVNFPVLQKAGGVSIDEVDVASEVSVLRDVHMENLLITEMPMAGGPRIGDIRISTTTSLETFSAPLLETTGDVYVGANDALQPWTWRA</sequence>
<gene>
    <name evidence="1" type="ORF">EA187_17355</name>
</gene>
<dbReference type="EMBL" id="SADD01000014">
    <property type="protein sequence ID" value="RVU42106.1"/>
    <property type="molecule type" value="Genomic_DNA"/>
</dbReference>
<organism evidence="1 2">
    <name type="scientific">Lujinxingia sediminis</name>
    <dbReference type="NCBI Taxonomy" id="2480984"/>
    <lineage>
        <taxon>Bacteria</taxon>
        <taxon>Deltaproteobacteria</taxon>
        <taxon>Bradymonadales</taxon>
        <taxon>Lujinxingiaceae</taxon>
        <taxon>Lujinxingia</taxon>
    </lineage>
</organism>
<protein>
    <submittedName>
        <fullName evidence="1">Uncharacterized protein</fullName>
    </submittedName>
</protein>
<evidence type="ECO:0000313" key="2">
    <source>
        <dbReference type="Proteomes" id="UP000282926"/>
    </source>
</evidence>
<dbReference type="RefSeq" id="WP_127781066.1">
    <property type="nucleotide sequence ID" value="NZ_SADD01000014.1"/>
</dbReference>
<dbReference type="Proteomes" id="UP000282926">
    <property type="component" value="Unassembled WGS sequence"/>
</dbReference>
<proteinExistence type="predicted"/>
<reference evidence="1 2" key="1">
    <citation type="submission" date="2019-01" db="EMBL/GenBank/DDBJ databases">
        <title>Lujinxingia litoralis gen. nov., sp. nov. and Lujinxingia sediminis gen. nov., sp. nov., new members in the order Bradymonadales, isolated from coastal sediment.</title>
        <authorList>
            <person name="Li C.-M."/>
        </authorList>
    </citation>
    <scope>NUCLEOTIDE SEQUENCE [LARGE SCALE GENOMIC DNA]</scope>
    <source>
        <strain evidence="1 2">SEH01</strain>
    </source>
</reference>
<name>A0ABY0CNT5_9DELT</name>
<evidence type="ECO:0000313" key="1">
    <source>
        <dbReference type="EMBL" id="RVU42106.1"/>
    </source>
</evidence>
<keyword evidence="2" id="KW-1185">Reference proteome</keyword>
<accession>A0ABY0CNT5</accession>
<comment type="caution">
    <text evidence="1">The sequence shown here is derived from an EMBL/GenBank/DDBJ whole genome shotgun (WGS) entry which is preliminary data.</text>
</comment>